<evidence type="ECO:0000259" key="7">
    <source>
        <dbReference type="PROSITE" id="PS50206"/>
    </source>
</evidence>
<comment type="subcellular location">
    <subcellularLocation>
        <location evidence="1">Golgi apparatus</location>
        <location evidence="1">trans-Golgi network</location>
    </subcellularLocation>
</comment>
<proteinExistence type="evidence at transcript level"/>
<dbReference type="InterPro" id="IPR039755">
    <property type="entry name" value="TBC1D23"/>
</dbReference>
<dbReference type="GO" id="GO:0099041">
    <property type="term" value="P:vesicle tethering to Golgi"/>
    <property type="evidence" value="ECO:0007669"/>
    <property type="project" value="TreeGrafter"/>
</dbReference>
<dbReference type="Gene3D" id="3.40.250.10">
    <property type="entry name" value="Rhodanese-like domain"/>
    <property type="match status" value="1"/>
</dbReference>
<dbReference type="Pfam" id="PF00581">
    <property type="entry name" value="Rhodanese"/>
    <property type="match status" value="1"/>
</dbReference>
<evidence type="ECO:0000256" key="2">
    <source>
        <dbReference type="ARBA" id="ARBA00014207"/>
    </source>
</evidence>
<feature type="domain" description="Rhodanese" evidence="7">
    <location>
        <begin position="585"/>
        <end position="626"/>
    </location>
</feature>
<dbReference type="InterPro" id="IPR000836">
    <property type="entry name" value="PRTase_dom"/>
</dbReference>
<dbReference type="InterPro" id="IPR036873">
    <property type="entry name" value="Rhodanese-like_dom_sf"/>
</dbReference>
<dbReference type="InterPro" id="IPR000195">
    <property type="entry name" value="Rab-GAP-TBC_dom"/>
</dbReference>
<dbReference type="GO" id="GO:0005802">
    <property type="term" value="C:trans-Golgi network"/>
    <property type="evidence" value="ECO:0007669"/>
    <property type="project" value="TreeGrafter"/>
</dbReference>
<dbReference type="Gene3D" id="1.10.8.270">
    <property type="entry name" value="putative rabgap domain of human tbc1 domain family member 14 like domains"/>
    <property type="match status" value="1"/>
</dbReference>
<name>A0A6A7FZ30_9CRUS</name>
<dbReference type="InterPro" id="IPR035969">
    <property type="entry name" value="Rab-GAP_TBC_sf"/>
</dbReference>
<feature type="region of interest" description="Disordered" evidence="5">
    <location>
        <begin position="78"/>
        <end position="162"/>
    </location>
</feature>
<dbReference type="Gene3D" id="1.10.472.80">
    <property type="entry name" value="Ypt/Rab-GAP domain of gyp1p, domain 3"/>
    <property type="match status" value="1"/>
</dbReference>
<organism evidence="8">
    <name type="scientific">Hirondellea gigas</name>
    <dbReference type="NCBI Taxonomy" id="1518452"/>
    <lineage>
        <taxon>Eukaryota</taxon>
        <taxon>Metazoa</taxon>
        <taxon>Ecdysozoa</taxon>
        <taxon>Arthropoda</taxon>
        <taxon>Crustacea</taxon>
        <taxon>Multicrustacea</taxon>
        <taxon>Malacostraca</taxon>
        <taxon>Eumalacostraca</taxon>
        <taxon>Peracarida</taxon>
        <taxon>Amphipoda</taxon>
        <taxon>Amphilochidea</taxon>
        <taxon>Lysianassida</taxon>
        <taxon>Lysianassidira</taxon>
        <taxon>Lysianassoidea</taxon>
        <taxon>Lysianassidae</taxon>
        <taxon>Hirondellea</taxon>
    </lineage>
</organism>
<sequence length="955" mass="107545">MSSLISHPEAGSRLDASRIKKHWKKFTYAQIQEKVAQRWNYPDYYDVLMKSAVEEDSEGVYFDIKHPAWKDLVTLVKKGPSTRPGTIKDSSSLSSSLAEQDDGKNHSRQPSNSLSSNENDLKDKHINRSVSLDSSPHRETRISSSRSSRSHSRKKPSKQEMLESLSNALASPSPDLQTVRRACAVCGIPSNFRAQIWKILLGLGPSGALSSQIPQRIESRKPLFNQRVIRVDVERTRASDPFFKSAETRHELEVILTEYCRNNAISYKQGMNYVLAPFFMVGLENRDDIYALYTAFIAHIMPNTFTDDEFGGLQSCFRMYRLLLLYHVPQLCNFLDQYDILPELYCAPWFVTLHASRLDRTLLLYFWDQLLIADDPRLHFFISLALLLASEEMIFKQDFVELPEFISKLKIESKDHIKRLIRKAKQLSDQTPATFHTKLLDLTSEIVPMDSDDFKSLEQMVCMRVSSREVVLQLYAEMEPSTSSRQTSSSSSSHQPRSPSVPRTPTASSVSTSDQELSKSRNPSNSLSATSNQPSSNSSNSSPSKPLRESVPMSPSLSKNSSIAKSVSLPVLSPHIGSHHNANLKFFILDCRPRQQYDAGHLPCAFHFEPRLNLQPEQLAKRVENLMAMAAEGCHFCFFGDGRRQDNVLLSLNLYFLQKGFKYVSYCAGGYRECHKIVTNGHELVDHHPSKCFECVHDSAEKGAGWMSSARGKLSGLIAEHATKRKTKVDRKKYSQIPVSVLVLPSSYETLLLHTILRDQSTSPQKFRSCVHRLIALLVGNSLDFIQLQEVVFKTSSGTSQKGFHTRKNLYGVALSDSSESALRLAMEVFSPVSRAAVGQLRFERKFVQDSEGVLRSSKAPIVHVPSDIADRLVFLFHPCLSDVSSAKDAIQELLSRGGSEDDVILLSIISCRPALWEIAEEFPRIRMVTSVVDSFVNGQIRPGLGNFDKRYSIQ</sequence>
<feature type="compositionally biased region" description="Low complexity" evidence="5">
    <location>
        <begin position="524"/>
        <end position="544"/>
    </location>
</feature>
<feature type="compositionally biased region" description="Polar residues" evidence="5">
    <location>
        <begin position="501"/>
        <end position="523"/>
    </location>
</feature>
<evidence type="ECO:0000256" key="1">
    <source>
        <dbReference type="ARBA" id="ARBA00004601"/>
    </source>
</evidence>
<evidence type="ECO:0000256" key="4">
    <source>
        <dbReference type="ARBA" id="ARBA00023034"/>
    </source>
</evidence>
<feature type="region of interest" description="Disordered" evidence="5">
    <location>
        <begin position="478"/>
        <end position="559"/>
    </location>
</feature>
<dbReference type="InterPro" id="IPR001763">
    <property type="entry name" value="Rhodanese-like_dom"/>
</dbReference>
<dbReference type="PROSITE" id="PS50206">
    <property type="entry name" value="RHODANESE_3"/>
    <property type="match status" value="1"/>
</dbReference>
<dbReference type="Gene3D" id="3.40.50.2020">
    <property type="match status" value="1"/>
</dbReference>
<dbReference type="Pfam" id="PF14681">
    <property type="entry name" value="UPRTase"/>
    <property type="match status" value="1"/>
</dbReference>
<evidence type="ECO:0000259" key="6">
    <source>
        <dbReference type="PROSITE" id="PS50086"/>
    </source>
</evidence>
<protein>
    <recommendedName>
        <fullName evidence="2">TBC1 domain family member 23</fullName>
    </recommendedName>
</protein>
<feature type="domain" description="Rab-GAP TBC" evidence="6">
    <location>
        <begin position="187"/>
        <end position="374"/>
    </location>
</feature>
<evidence type="ECO:0000256" key="3">
    <source>
        <dbReference type="ARBA" id="ARBA00022473"/>
    </source>
</evidence>
<dbReference type="InterPro" id="IPR029057">
    <property type="entry name" value="PRTase-like"/>
</dbReference>
<dbReference type="PANTHER" id="PTHR13297">
    <property type="entry name" value="TBC1 DOMAIN FAMILY MEMBER 23-RELATED"/>
    <property type="match status" value="1"/>
</dbReference>
<dbReference type="SUPFAM" id="SSF47923">
    <property type="entry name" value="Ypt/Rab-GAP domain of gyp1p"/>
    <property type="match status" value="2"/>
</dbReference>
<dbReference type="Pfam" id="PF00566">
    <property type="entry name" value="RabGAP-TBC"/>
    <property type="match status" value="1"/>
</dbReference>
<reference evidence="8" key="1">
    <citation type="submission" date="2017-11" db="EMBL/GenBank/DDBJ databases">
        <title>The sensing device of the deep-sea amphipod.</title>
        <authorList>
            <person name="Kobayashi H."/>
            <person name="Nagahama T."/>
            <person name="Arai W."/>
            <person name="Sasagawa Y."/>
            <person name="Umeda M."/>
            <person name="Hayashi T."/>
            <person name="Nikaido I."/>
            <person name="Watanabe H."/>
            <person name="Oguri K."/>
            <person name="Kitazato H."/>
            <person name="Fujioka K."/>
            <person name="Kido Y."/>
            <person name="Takami H."/>
        </authorList>
    </citation>
    <scope>NUCLEOTIDE SEQUENCE</scope>
    <source>
        <tissue evidence="8">Whole body</tissue>
    </source>
</reference>
<feature type="compositionally biased region" description="Polar residues" evidence="5">
    <location>
        <begin position="108"/>
        <end position="118"/>
    </location>
</feature>
<dbReference type="SUPFAM" id="SSF52821">
    <property type="entry name" value="Rhodanese/Cell cycle control phosphatase"/>
    <property type="match status" value="1"/>
</dbReference>
<keyword evidence="4" id="KW-0333">Golgi apparatus</keyword>
<feature type="compositionally biased region" description="Low complexity" evidence="5">
    <location>
        <begin position="481"/>
        <end position="500"/>
    </location>
</feature>
<evidence type="ECO:0000256" key="5">
    <source>
        <dbReference type="SAM" id="MobiDB-lite"/>
    </source>
</evidence>
<dbReference type="GO" id="GO:0005829">
    <property type="term" value="C:cytosol"/>
    <property type="evidence" value="ECO:0007669"/>
    <property type="project" value="GOC"/>
</dbReference>
<dbReference type="PROSITE" id="PS50086">
    <property type="entry name" value="TBC_RABGAP"/>
    <property type="match status" value="1"/>
</dbReference>
<dbReference type="GO" id="GO:0042147">
    <property type="term" value="P:retrograde transport, endosome to Golgi"/>
    <property type="evidence" value="ECO:0007669"/>
    <property type="project" value="InterPro"/>
</dbReference>
<keyword evidence="3" id="KW-0217">Developmental protein</keyword>
<dbReference type="EMBL" id="IACT01004627">
    <property type="protein sequence ID" value="LAC23811.1"/>
    <property type="molecule type" value="mRNA"/>
</dbReference>
<dbReference type="PANTHER" id="PTHR13297:SF5">
    <property type="entry name" value="TBC1 DOMAIN FAMILY MEMBER 23"/>
    <property type="match status" value="1"/>
</dbReference>
<dbReference type="SMART" id="SM00164">
    <property type="entry name" value="TBC"/>
    <property type="match status" value="1"/>
</dbReference>
<dbReference type="SUPFAM" id="SSF53271">
    <property type="entry name" value="PRTase-like"/>
    <property type="match status" value="1"/>
</dbReference>
<dbReference type="AlphaFoldDB" id="A0A6A7FZ30"/>
<accession>A0A6A7FZ30</accession>
<evidence type="ECO:0000313" key="8">
    <source>
        <dbReference type="EMBL" id="LAC23811.1"/>
    </source>
</evidence>